<reference evidence="1 2" key="1">
    <citation type="submission" date="2018-10" db="EMBL/GenBank/DDBJ databases">
        <title>Genomic Encyclopedia of Archaeal and Bacterial Type Strains, Phase II (KMG-II): from individual species to whole genera.</title>
        <authorList>
            <person name="Goeker M."/>
        </authorList>
    </citation>
    <scope>NUCLEOTIDE SEQUENCE [LARGE SCALE GENOMIC DNA]</scope>
    <source>
        <strain evidence="1 2">DSM 18602</strain>
    </source>
</reference>
<evidence type="ECO:0000313" key="1">
    <source>
        <dbReference type="EMBL" id="RKR82903.1"/>
    </source>
</evidence>
<accession>A0A495J263</accession>
<name>A0A495J263_9SPHI</name>
<sequence>MIFNRLEYSKRLFGYCENEQQEIANWKSVTLSTDFD</sequence>
<keyword evidence="2" id="KW-1185">Reference proteome</keyword>
<dbReference type="Proteomes" id="UP000268007">
    <property type="component" value="Unassembled WGS sequence"/>
</dbReference>
<gene>
    <name evidence="1" type="ORF">BDD43_3096</name>
</gene>
<protein>
    <submittedName>
        <fullName evidence="1">Uncharacterized protein</fullName>
    </submittedName>
</protein>
<evidence type="ECO:0000313" key="2">
    <source>
        <dbReference type="Proteomes" id="UP000268007"/>
    </source>
</evidence>
<dbReference type="EMBL" id="RBKU01000001">
    <property type="protein sequence ID" value="RKR82903.1"/>
    <property type="molecule type" value="Genomic_DNA"/>
</dbReference>
<dbReference type="AlphaFoldDB" id="A0A495J263"/>
<proteinExistence type="predicted"/>
<comment type="caution">
    <text evidence="1">The sequence shown here is derived from an EMBL/GenBank/DDBJ whole genome shotgun (WGS) entry which is preliminary data.</text>
</comment>
<organism evidence="1 2">
    <name type="scientific">Mucilaginibacter gracilis</name>
    <dbReference type="NCBI Taxonomy" id="423350"/>
    <lineage>
        <taxon>Bacteria</taxon>
        <taxon>Pseudomonadati</taxon>
        <taxon>Bacteroidota</taxon>
        <taxon>Sphingobacteriia</taxon>
        <taxon>Sphingobacteriales</taxon>
        <taxon>Sphingobacteriaceae</taxon>
        <taxon>Mucilaginibacter</taxon>
    </lineage>
</organism>